<proteinExistence type="predicted"/>
<reference evidence="1 2" key="1">
    <citation type="submission" date="2021-06" db="EMBL/GenBank/DDBJ databases">
        <title>A haploid diamondback moth (Plutella xylostella L.) genome assembly resolves 31 chromosomes and identifies a diamide resistance mutation.</title>
        <authorList>
            <person name="Ward C.M."/>
            <person name="Perry K.D."/>
            <person name="Baker G."/>
            <person name="Powis K."/>
            <person name="Heckel D.G."/>
            <person name="Baxter S.W."/>
        </authorList>
    </citation>
    <scope>NUCLEOTIDE SEQUENCE [LARGE SCALE GENOMIC DNA]</scope>
    <source>
        <strain evidence="1 2">LV</strain>
        <tissue evidence="1">Single pupa</tissue>
    </source>
</reference>
<accession>A0ABQ7R004</accession>
<keyword evidence="2" id="KW-1185">Reference proteome</keyword>
<name>A0ABQ7R004_PLUXY</name>
<organism evidence="1 2">
    <name type="scientific">Plutella xylostella</name>
    <name type="common">Diamondback moth</name>
    <name type="synonym">Plutella maculipennis</name>
    <dbReference type="NCBI Taxonomy" id="51655"/>
    <lineage>
        <taxon>Eukaryota</taxon>
        <taxon>Metazoa</taxon>
        <taxon>Ecdysozoa</taxon>
        <taxon>Arthropoda</taxon>
        <taxon>Hexapoda</taxon>
        <taxon>Insecta</taxon>
        <taxon>Pterygota</taxon>
        <taxon>Neoptera</taxon>
        <taxon>Endopterygota</taxon>
        <taxon>Lepidoptera</taxon>
        <taxon>Glossata</taxon>
        <taxon>Ditrysia</taxon>
        <taxon>Yponomeutoidea</taxon>
        <taxon>Plutellidae</taxon>
        <taxon>Plutella</taxon>
    </lineage>
</organism>
<dbReference type="EMBL" id="JAHIBW010000005">
    <property type="protein sequence ID" value="KAG7310620.1"/>
    <property type="molecule type" value="Genomic_DNA"/>
</dbReference>
<evidence type="ECO:0000313" key="1">
    <source>
        <dbReference type="EMBL" id="KAG7310620.1"/>
    </source>
</evidence>
<sequence length="89" mass="9770">MIVLGLKAAGHLSRLEITRSITPRRRPPPAAVPRIAGRCTENLERLIKFYRLTVFVLKFNALEHSGTSTAISDVSLSNATEITAQVTLL</sequence>
<gene>
    <name evidence="1" type="ORF">JYU34_003413</name>
</gene>
<dbReference type="Proteomes" id="UP000823941">
    <property type="component" value="Chromosome 5"/>
</dbReference>
<comment type="caution">
    <text evidence="1">The sequence shown here is derived from an EMBL/GenBank/DDBJ whole genome shotgun (WGS) entry which is preliminary data.</text>
</comment>
<protein>
    <submittedName>
        <fullName evidence="1">Uncharacterized protein</fullName>
    </submittedName>
</protein>
<evidence type="ECO:0000313" key="2">
    <source>
        <dbReference type="Proteomes" id="UP000823941"/>
    </source>
</evidence>